<feature type="compositionally biased region" description="Low complexity" evidence="1">
    <location>
        <begin position="1773"/>
        <end position="1793"/>
    </location>
</feature>
<sequence>MDASDRLKESLVDTAWVGQALELFADELRDFELLEEEEEKAFQAELQRVPEPPPEPTPTRPVSSEPRGSGHERKDAAKHKKATASPPKRGAGERAGGSPGPAGGGHARTMRAAPHAAEERKAALTAAREQEFWYRALSEIKQQLQRSCEGADALRGHARRQQRFFNARNIDEYRMDEILQGAPARVSKGKVPAVDFSLEDAQPKYAASAEASVTAPSSDTLGTNARSSAMRSAGMDAVGADGGFTIDAAGFARDLNASLEREYGFHPVLAAPEDKAAAAAPDAGGELKCKLLTHAPGDLMEIGGPWGATLPPVGSTAEAAGVARPPPSTGNANVGVALPAIIPHDNGEVPAPVPLPPSPSATTAAAASAAVATTAAMTTTTAIKVSGVKRAGAASQARALATATKKVPRPFAKIECSAANNSVELQTRVGVEVSATVRFVNRGPNLLRVRIPPSRHAWITYAIVSSSVDRQASPNSASPPLPPPPPQSSSSCHVAASAVARTTLSEPLGCGGFVDVHITFEPQSAAEPAIRELLRLGHCRELNSRRGEGAQWHFFDVELHCETILPQFSLIPVTQREEAGPVSSAAPSATGKRGRGRKAIEETVTRYEFPYTYVMDACSRSFYLENTGSVAVVKLSSTSPCFTVSPAPETAVLLPGGGRVGVTVCFTPMTEMRYDAEELLVAVLQGEEGPVVAEHRFGLCGEGVLPHIELVRVGSLNIAAPRPDASVLQYMVPGTAPGVETNVLVTVRNRGPITVPYHWETDAVGGGSGLGGEAASLRVTPATGVFPPREESCFTVALKPAAAQPLAAVLNLFLEGLPALPVDAAAASDAYSRGGLIPALPAPDALQAMADPYIVFQPCTREQPADCDGVFATGFYLFADPVLPSLVLIPDRLEEGVECLVHYSNVRCITMQNNSPRSLHFCFDPSCDECPPAVLLSTREREALDVAFEPRKGCVPPHASVTVLFRFTLREVGHYFVDIDCYIPELMELLTPTAAAAVAEAPEVRCSHQLHLSVTGVGPSVHLSTDFLDFGLIEHGGEAEASFTVSNDNPIPVVFDLQDPLLREPPRFVFLPPTHRLPARDSVEVTVYRQAVELGDSQTFFELIVRGGDTLAIETRATIQAPLLVVPETVLDFGVVPEGAWVEQNLVVSNASAFDISYTVEAVVLPACIRLAAPPPGALRAGRQNVPIPIRCAFDSQSGEGAREALLVIKNARARQETLVELRCERVQQLTVALDLIPVPKGASGLGCMAYTPPILPYTIPPPPKMEIDCFIEALLWNLVELYVVGAPDAPCSPGTVTEVTDVVAVERPPAVLRPYCPPVVLKSCLPDKEPVWSELLVLRVRNQTGCYGSYTVEAMRHPVKASVEGAAGTSTLREQLALTATRLTGASLPMQRSDTTVRGRRKKRLPQHDSSSAVAAAAGRTEGPTARSSLAAVQRSFWCKGVDGTEQMERERRAALVDAQEILLDGRGGATIFGNAPFGPLHPHDTVEVPLTIFANLPGRYEETLQVRCGDLPYTHIPLNLELSGKPVLLDSNTAGLTVLGGRELMLMPAVIAGVGRSRRSMLLLNRVPRDLNVSVKIFLTTATFSVVAVDAEVAAAAVTLQLQPVSEEEQRRESEGKGRVAAAPETFFLPALGSREVTVEYAPDATFVAKAGGAEREWRGGVIITAEVADSPFNDGFIIDEFYRLHAARYPAGRVFKKKRVREAEPAWMRSIVRPIVMLKLQQPLISRPGVVRNNAILPPTPGELKVLRRHFSAGKPRLCCGAAAAAASEEQPASVSASESRGHAGTTATTEGEDDGDADEEDASPDEESLAYRDEAVVSRQPPEVILANEEERQALYTFMERRKLEMAEQSRHYFIPIELEVRARCGAAQLAVEPSGELVRFPRYVEGEPCTQVVRLTNQSCAAMEFILDLPSTSPFRIAATRFVSGKTEEDPVEVDDEEAARGRRAVAELKWSSFEERQKAQRLLKAARRRQSEDMAVTEVRMAKFSLPGGDGGGGGGAARGEAAAFVTVTKYFLHPGDALEAQVEFCPPARAEVDALTRANRGVAATLSVMYLPSEGGVQGPRPHDAGTSQPVCPPPVLELTQSVPLVLNFSLPSVRCSPARLWFYPGQLRHDGRPQPCYAQKIKLLSSYPSAVTFAIVPSRRACTEVFPTLTATTTPGDGGGSGGGGAAVAVAGSISCKRSTAREAAPLLTRSRQIKEITHYWGEVGDGSGEDEGESGADMDGPAVALQGAGTDQAQAGQQQQQQQRRRRQQQQQQRAQQKEEQQLLVVTDPERFTITPMQGSIPGATRGGQPGECEIAVTFREQMNVRFEALYDVLINGCLVENGGFSLCGDSRVTEI</sequence>
<proteinExistence type="predicted"/>
<feature type="compositionally biased region" description="Gly residues" evidence="1">
    <location>
        <begin position="93"/>
        <end position="106"/>
    </location>
</feature>
<feature type="compositionally biased region" description="Low complexity" evidence="1">
    <location>
        <begin position="2241"/>
        <end position="2251"/>
    </location>
</feature>
<accession>A0A422PQI6</accession>
<dbReference type="Proteomes" id="UP000284403">
    <property type="component" value="Unassembled WGS sequence"/>
</dbReference>
<comment type="caution">
    <text evidence="2">The sequence shown here is derived from an EMBL/GenBank/DDBJ whole genome shotgun (WGS) entry which is preliminary data.</text>
</comment>
<dbReference type="Gene3D" id="2.60.40.10">
    <property type="entry name" value="Immunoglobulins"/>
    <property type="match status" value="3"/>
</dbReference>
<feature type="compositionally biased region" description="Pro residues" evidence="1">
    <location>
        <begin position="477"/>
        <end position="487"/>
    </location>
</feature>
<protein>
    <submittedName>
        <fullName evidence="2">Uncharacterized protein</fullName>
    </submittedName>
</protein>
<dbReference type="PANTHER" id="PTHR46348:SF1">
    <property type="entry name" value="DELETED IN LUNG AND ESOPHAGEAL CANCER PROTEIN 1"/>
    <property type="match status" value="1"/>
</dbReference>
<organism evidence="2 3">
    <name type="scientific">Trypanosoma conorhini</name>
    <dbReference type="NCBI Taxonomy" id="83891"/>
    <lineage>
        <taxon>Eukaryota</taxon>
        <taxon>Discoba</taxon>
        <taxon>Euglenozoa</taxon>
        <taxon>Kinetoplastea</taxon>
        <taxon>Metakinetoplastina</taxon>
        <taxon>Trypanosomatida</taxon>
        <taxon>Trypanosomatidae</taxon>
        <taxon>Trypanosoma</taxon>
    </lineage>
</organism>
<dbReference type="OrthoDB" id="2115465at2759"/>
<keyword evidence="3" id="KW-1185">Reference proteome</keyword>
<feature type="compositionally biased region" description="Acidic residues" evidence="1">
    <location>
        <begin position="1794"/>
        <end position="1812"/>
    </location>
</feature>
<gene>
    <name evidence="2" type="ORF">Tco025E_03937</name>
</gene>
<reference evidence="2 3" key="1">
    <citation type="journal article" date="2018" name="BMC Genomics">
        <title>Genomic comparison of Trypanosoma conorhini and Trypanosoma rangeli to Trypanosoma cruzi strains of high and low virulence.</title>
        <authorList>
            <person name="Bradwell K.R."/>
            <person name="Koparde V.N."/>
            <person name="Matveyev A.V."/>
            <person name="Serrano M.G."/>
            <person name="Alves J.M."/>
            <person name="Parikh H."/>
            <person name="Huang B."/>
            <person name="Lee V."/>
            <person name="Espinosa-Alvarez O."/>
            <person name="Ortiz P.A."/>
            <person name="Costa-Martins A.G."/>
            <person name="Teixeira M.M."/>
            <person name="Buck G.A."/>
        </authorList>
    </citation>
    <scope>NUCLEOTIDE SEQUENCE [LARGE SCALE GENOMIC DNA]</scope>
    <source>
        <strain evidence="2 3">025E</strain>
    </source>
</reference>
<name>A0A422PQI6_9TRYP</name>
<feature type="region of interest" description="Disordered" evidence="1">
    <location>
        <begin position="35"/>
        <end position="123"/>
    </location>
</feature>
<feature type="region of interest" description="Disordered" evidence="1">
    <location>
        <begin position="470"/>
        <end position="494"/>
    </location>
</feature>
<dbReference type="InterPro" id="IPR033304">
    <property type="entry name" value="DLEC1"/>
</dbReference>
<dbReference type="GO" id="GO:0008285">
    <property type="term" value="P:negative regulation of cell population proliferation"/>
    <property type="evidence" value="ECO:0007669"/>
    <property type="project" value="InterPro"/>
</dbReference>
<dbReference type="GO" id="GO:0005929">
    <property type="term" value="C:cilium"/>
    <property type="evidence" value="ECO:0007669"/>
    <property type="project" value="TreeGrafter"/>
</dbReference>
<dbReference type="GO" id="GO:0015631">
    <property type="term" value="F:tubulin binding"/>
    <property type="evidence" value="ECO:0007669"/>
    <property type="project" value="TreeGrafter"/>
</dbReference>
<feature type="compositionally biased region" description="Acidic residues" evidence="1">
    <location>
        <begin position="2216"/>
        <end position="2225"/>
    </location>
</feature>
<feature type="compositionally biased region" description="Pro residues" evidence="1">
    <location>
        <begin position="50"/>
        <end position="59"/>
    </location>
</feature>
<dbReference type="GO" id="GO:0005737">
    <property type="term" value="C:cytoplasm"/>
    <property type="evidence" value="ECO:0007669"/>
    <property type="project" value="TreeGrafter"/>
</dbReference>
<dbReference type="GeneID" id="40317548"/>
<evidence type="ECO:0000256" key="1">
    <source>
        <dbReference type="SAM" id="MobiDB-lite"/>
    </source>
</evidence>
<evidence type="ECO:0000313" key="3">
    <source>
        <dbReference type="Proteomes" id="UP000284403"/>
    </source>
</evidence>
<feature type="region of interest" description="Disordered" evidence="1">
    <location>
        <begin position="1391"/>
        <end position="1427"/>
    </location>
</feature>
<dbReference type="InterPro" id="IPR013783">
    <property type="entry name" value="Ig-like_fold"/>
</dbReference>
<dbReference type="RefSeq" id="XP_029229045.1">
    <property type="nucleotide sequence ID" value="XM_029370853.1"/>
</dbReference>
<dbReference type="EMBL" id="MKKU01000190">
    <property type="protein sequence ID" value="RNF19971.1"/>
    <property type="molecule type" value="Genomic_DNA"/>
</dbReference>
<feature type="region of interest" description="Disordered" evidence="1">
    <location>
        <begin position="1773"/>
        <end position="1818"/>
    </location>
</feature>
<evidence type="ECO:0000313" key="2">
    <source>
        <dbReference type="EMBL" id="RNF19971.1"/>
    </source>
</evidence>
<dbReference type="PANTHER" id="PTHR46348">
    <property type="entry name" value="DELETED IN LUNG AND ESOPHAGEAL CANCER PROTEIN 1"/>
    <property type="match status" value="1"/>
</dbReference>
<feature type="region of interest" description="Disordered" evidence="1">
    <location>
        <begin position="2209"/>
        <end position="2273"/>
    </location>
</feature>